<dbReference type="InterPro" id="IPR044171">
    <property type="entry name" value="LAX2-like"/>
</dbReference>
<name>A0A8J5SWC9_ZIZPA</name>
<evidence type="ECO:0000313" key="3">
    <source>
        <dbReference type="Proteomes" id="UP000729402"/>
    </source>
</evidence>
<dbReference type="PANTHER" id="PTHR47290:SF4">
    <property type="entry name" value="RING FINGER PROTEIN"/>
    <property type="match status" value="1"/>
</dbReference>
<keyword evidence="3" id="KW-1185">Reference proteome</keyword>
<feature type="compositionally biased region" description="Low complexity" evidence="1">
    <location>
        <begin position="118"/>
        <end position="128"/>
    </location>
</feature>
<sequence length="299" mass="31993">MVPAPSLQLVCYVHGDTAVDRDVVTREKRLLPYMAQEPINQQQHQEPPKPPPQLPQERQNLLQDDRHREAPPPQQQQRLHLQQEAGTSESSSGGSSSNGGGGGGNNGRDWLRLGLGSGPASPGAPGSSDLDLFAVDRSTAPPRPDVLLPGMLPGAFLRPSMPGIPQASIPPHMPRAGPPWLPPWSPGVAAAAAAPTPPPPLIPFAHRAFYAPPNGAASGFDTIRVFLPSSAVAAGGGVWFVLHVAPHQGREPFLPQIPRSYLRIKDGRATVRFLTKYLVNKLGLEDESEVFICISTQNN</sequence>
<evidence type="ECO:0000313" key="2">
    <source>
        <dbReference type="EMBL" id="KAG8081778.1"/>
    </source>
</evidence>
<accession>A0A8J5SWC9</accession>
<dbReference type="PANTHER" id="PTHR47290">
    <property type="entry name" value="RING FINGER PROTEIN"/>
    <property type="match status" value="1"/>
</dbReference>
<evidence type="ECO:0000256" key="1">
    <source>
        <dbReference type="SAM" id="MobiDB-lite"/>
    </source>
</evidence>
<reference evidence="2" key="1">
    <citation type="journal article" date="2021" name="bioRxiv">
        <title>Whole Genome Assembly and Annotation of Northern Wild Rice, Zizania palustris L., Supports a Whole Genome Duplication in the Zizania Genus.</title>
        <authorList>
            <person name="Haas M."/>
            <person name="Kono T."/>
            <person name="Macchietto M."/>
            <person name="Millas R."/>
            <person name="McGilp L."/>
            <person name="Shao M."/>
            <person name="Duquette J."/>
            <person name="Hirsch C.N."/>
            <person name="Kimball J."/>
        </authorList>
    </citation>
    <scope>NUCLEOTIDE SEQUENCE</scope>
    <source>
        <tissue evidence="2">Fresh leaf tissue</tissue>
    </source>
</reference>
<organism evidence="2 3">
    <name type="scientific">Zizania palustris</name>
    <name type="common">Northern wild rice</name>
    <dbReference type="NCBI Taxonomy" id="103762"/>
    <lineage>
        <taxon>Eukaryota</taxon>
        <taxon>Viridiplantae</taxon>
        <taxon>Streptophyta</taxon>
        <taxon>Embryophyta</taxon>
        <taxon>Tracheophyta</taxon>
        <taxon>Spermatophyta</taxon>
        <taxon>Magnoliopsida</taxon>
        <taxon>Liliopsida</taxon>
        <taxon>Poales</taxon>
        <taxon>Poaceae</taxon>
        <taxon>BOP clade</taxon>
        <taxon>Oryzoideae</taxon>
        <taxon>Oryzeae</taxon>
        <taxon>Zizaniinae</taxon>
        <taxon>Zizania</taxon>
    </lineage>
</organism>
<feature type="region of interest" description="Disordered" evidence="1">
    <location>
        <begin position="37"/>
        <end position="131"/>
    </location>
</feature>
<dbReference type="EMBL" id="JAAALK010000086">
    <property type="protein sequence ID" value="KAG8081778.1"/>
    <property type="molecule type" value="Genomic_DNA"/>
</dbReference>
<feature type="compositionally biased region" description="Gly residues" evidence="1">
    <location>
        <begin position="96"/>
        <end position="106"/>
    </location>
</feature>
<dbReference type="OrthoDB" id="1932457at2759"/>
<dbReference type="Proteomes" id="UP000729402">
    <property type="component" value="Unassembled WGS sequence"/>
</dbReference>
<reference evidence="2" key="2">
    <citation type="submission" date="2021-02" db="EMBL/GenBank/DDBJ databases">
        <authorList>
            <person name="Kimball J.A."/>
            <person name="Haas M.W."/>
            <person name="Macchietto M."/>
            <person name="Kono T."/>
            <person name="Duquette J."/>
            <person name="Shao M."/>
        </authorList>
    </citation>
    <scope>NUCLEOTIDE SEQUENCE</scope>
    <source>
        <tissue evidence="2">Fresh leaf tissue</tissue>
    </source>
</reference>
<comment type="caution">
    <text evidence="2">The sequence shown here is derived from an EMBL/GenBank/DDBJ whole genome shotgun (WGS) entry which is preliminary data.</text>
</comment>
<proteinExistence type="predicted"/>
<dbReference type="AlphaFoldDB" id="A0A8J5SWC9"/>
<protein>
    <submittedName>
        <fullName evidence="2">Uncharacterized protein</fullName>
    </submittedName>
</protein>
<gene>
    <name evidence="2" type="ORF">GUJ93_ZPchr0014g47609</name>
</gene>